<dbReference type="AlphaFoldDB" id="A0A4S8YXN7"/>
<dbReference type="InterPro" id="IPR000182">
    <property type="entry name" value="GNAT_dom"/>
</dbReference>
<dbReference type="PANTHER" id="PTHR42791:SF16">
    <property type="entry name" value="N-ACETYLTRANSFERASE DOMAIN-CONTAINING PROTEIN"/>
    <property type="match status" value="1"/>
</dbReference>
<evidence type="ECO:0000259" key="1">
    <source>
        <dbReference type="PROSITE" id="PS51186"/>
    </source>
</evidence>
<dbReference type="InterPro" id="IPR052523">
    <property type="entry name" value="Trichothecene_AcTrans"/>
</dbReference>
<dbReference type="EMBL" id="QZAN01000087">
    <property type="protein sequence ID" value="THW58873.1"/>
    <property type="molecule type" value="Genomic_DNA"/>
</dbReference>
<gene>
    <name evidence="2" type="ORF">D6D20_06897</name>
</gene>
<feature type="domain" description="N-acetyltransferase" evidence="1">
    <location>
        <begin position="100"/>
        <end position="242"/>
    </location>
</feature>
<dbReference type="PROSITE" id="PS51186">
    <property type="entry name" value="GNAT"/>
    <property type="match status" value="1"/>
</dbReference>
<evidence type="ECO:0000313" key="3">
    <source>
        <dbReference type="Proteomes" id="UP000310421"/>
    </source>
</evidence>
<sequence length="242" mass="27376">MTYYRHLVGSYAHMDSLSKTTEATIRLAHADDQFIMASIAARANFDDDLFGKIIHPYREQYPEDMHIFWLKKFRKAWHNPYNLFLVSTVQHNGSELITGMAQWSRRGEYFNEYQALLKECLEPALPVNRAADPEMENLIERSGSYLPDVWTGDRFECWRLNGLAIDPVHQGNRHGTALVRHGLDLAAKENIAASVISAAKKEVAEGFYAKLGFKSIGIRAVDGEGNPLSGIEGGQIMFKDKQ</sequence>
<proteinExistence type="predicted"/>
<dbReference type="GO" id="GO:0016747">
    <property type="term" value="F:acyltransferase activity, transferring groups other than amino-acyl groups"/>
    <property type="evidence" value="ECO:0007669"/>
    <property type="project" value="InterPro"/>
</dbReference>
<dbReference type="Gene3D" id="3.40.630.30">
    <property type="match status" value="1"/>
</dbReference>
<accession>A0A4S8YXN7</accession>
<dbReference type="Proteomes" id="UP000310421">
    <property type="component" value="Unassembled WGS sequence"/>
</dbReference>
<dbReference type="PANTHER" id="PTHR42791">
    <property type="entry name" value="GNAT FAMILY ACETYLTRANSFERASE"/>
    <property type="match status" value="1"/>
</dbReference>
<protein>
    <recommendedName>
        <fullName evidence="1">N-acetyltransferase domain-containing protein</fullName>
    </recommendedName>
</protein>
<organism evidence="2 3">
    <name type="scientific">Aureobasidium pullulans</name>
    <name type="common">Black yeast</name>
    <name type="synonym">Pullularia pullulans</name>
    <dbReference type="NCBI Taxonomy" id="5580"/>
    <lineage>
        <taxon>Eukaryota</taxon>
        <taxon>Fungi</taxon>
        <taxon>Dikarya</taxon>
        <taxon>Ascomycota</taxon>
        <taxon>Pezizomycotina</taxon>
        <taxon>Dothideomycetes</taxon>
        <taxon>Dothideomycetidae</taxon>
        <taxon>Dothideales</taxon>
        <taxon>Saccotheciaceae</taxon>
        <taxon>Aureobasidium</taxon>
    </lineage>
</organism>
<dbReference type="SUPFAM" id="SSF55729">
    <property type="entry name" value="Acyl-CoA N-acyltransferases (Nat)"/>
    <property type="match status" value="1"/>
</dbReference>
<name>A0A4S8YXN7_AURPU</name>
<dbReference type="InterPro" id="IPR016181">
    <property type="entry name" value="Acyl_CoA_acyltransferase"/>
</dbReference>
<dbReference type="CDD" id="cd04301">
    <property type="entry name" value="NAT_SF"/>
    <property type="match status" value="1"/>
</dbReference>
<evidence type="ECO:0000313" key="2">
    <source>
        <dbReference type="EMBL" id="THW58873.1"/>
    </source>
</evidence>
<comment type="caution">
    <text evidence="2">The sequence shown here is derived from an EMBL/GenBank/DDBJ whole genome shotgun (WGS) entry which is preliminary data.</text>
</comment>
<reference evidence="2 3" key="1">
    <citation type="submission" date="2018-10" db="EMBL/GenBank/DDBJ databases">
        <title>Fifty Aureobasidium pullulans genomes reveal a recombining polyextremotolerant generalist.</title>
        <authorList>
            <person name="Gostincar C."/>
            <person name="Turk M."/>
            <person name="Zajc J."/>
            <person name="Gunde-Cimerman N."/>
        </authorList>
    </citation>
    <scope>NUCLEOTIDE SEQUENCE [LARGE SCALE GENOMIC DNA]</scope>
    <source>
        <strain evidence="2 3">EXF-10751</strain>
    </source>
</reference>
<dbReference type="Pfam" id="PF00583">
    <property type="entry name" value="Acetyltransf_1"/>
    <property type="match status" value="1"/>
</dbReference>